<accession>A0A4R1S258</accession>
<gene>
    <name evidence="2" type="ORF">EDC14_1005103</name>
</gene>
<feature type="transmembrane region" description="Helical" evidence="1">
    <location>
        <begin position="34"/>
        <end position="54"/>
    </location>
</feature>
<evidence type="ECO:0000313" key="2">
    <source>
        <dbReference type="EMBL" id="TCL73241.1"/>
    </source>
</evidence>
<sequence length="165" mass="19787">MLPGIPLPYYYPAFALMMVAITVIFVPREEYGRLFWVSLVWGYLGSLVFAYVCVERLRLFEWRYIEELKAFGHPHWLALSWLLAVMLFLQFLPTRKEIYVFPLYLLTFSVASGALDANFHQLGLLEYHHWHPFFRFLIALGWFYGAARHQWRLDRRPTRDRLEPL</sequence>
<evidence type="ECO:0000256" key="1">
    <source>
        <dbReference type="SAM" id="Phobius"/>
    </source>
</evidence>
<keyword evidence="3" id="KW-1185">Reference proteome</keyword>
<dbReference type="Proteomes" id="UP000295008">
    <property type="component" value="Unassembled WGS sequence"/>
</dbReference>
<proteinExistence type="predicted"/>
<feature type="transmembrane region" description="Helical" evidence="1">
    <location>
        <begin position="74"/>
        <end position="92"/>
    </location>
</feature>
<dbReference type="AlphaFoldDB" id="A0A4R1S258"/>
<keyword evidence="1" id="KW-0472">Membrane</keyword>
<evidence type="ECO:0000313" key="3">
    <source>
        <dbReference type="Proteomes" id="UP000295008"/>
    </source>
</evidence>
<keyword evidence="1" id="KW-0812">Transmembrane</keyword>
<feature type="transmembrane region" description="Helical" evidence="1">
    <location>
        <begin position="129"/>
        <end position="147"/>
    </location>
</feature>
<name>A0A4R1S258_HYDET</name>
<feature type="transmembrane region" description="Helical" evidence="1">
    <location>
        <begin position="99"/>
        <end position="117"/>
    </location>
</feature>
<keyword evidence="1" id="KW-1133">Transmembrane helix</keyword>
<feature type="transmembrane region" description="Helical" evidence="1">
    <location>
        <begin position="6"/>
        <end position="27"/>
    </location>
</feature>
<organism evidence="2 3">
    <name type="scientific">Hydrogenispora ethanolica</name>
    <dbReference type="NCBI Taxonomy" id="1082276"/>
    <lineage>
        <taxon>Bacteria</taxon>
        <taxon>Bacillati</taxon>
        <taxon>Bacillota</taxon>
        <taxon>Hydrogenispora</taxon>
    </lineage>
</organism>
<dbReference type="EMBL" id="SLUN01000005">
    <property type="protein sequence ID" value="TCL73241.1"/>
    <property type="molecule type" value="Genomic_DNA"/>
</dbReference>
<reference evidence="2 3" key="1">
    <citation type="submission" date="2019-03" db="EMBL/GenBank/DDBJ databases">
        <title>Genomic Encyclopedia of Type Strains, Phase IV (KMG-IV): sequencing the most valuable type-strain genomes for metagenomic binning, comparative biology and taxonomic classification.</title>
        <authorList>
            <person name="Goeker M."/>
        </authorList>
    </citation>
    <scope>NUCLEOTIDE SEQUENCE [LARGE SCALE GENOMIC DNA]</scope>
    <source>
        <strain evidence="2 3">LX-B</strain>
    </source>
</reference>
<comment type="caution">
    <text evidence="2">The sequence shown here is derived from an EMBL/GenBank/DDBJ whole genome shotgun (WGS) entry which is preliminary data.</text>
</comment>
<dbReference type="RefSeq" id="WP_132013397.1">
    <property type="nucleotide sequence ID" value="NZ_SLUN01000005.1"/>
</dbReference>
<protein>
    <submittedName>
        <fullName evidence="2">Uncharacterized protein</fullName>
    </submittedName>
</protein>